<dbReference type="InterPro" id="IPR011251">
    <property type="entry name" value="Luciferase-like_dom"/>
</dbReference>
<evidence type="ECO:0000256" key="2">
    <source>
        <dbReference type="ARBA" id="ARBA00023033"/>
    </source>
</evidence>
<evidence type="ECO:0000256" key="1">
    <source>
        <dbReference type="ARBA" id="ARBA00023002"/>
    </source>
</evidence>
<keyword evidence="1" id="KW-0560">Oxidoreductase</keyword>
<keyword evidence="6" id="KW-1185">Reference proteome</keyword>
<dbReference type="Pfam" id="PF00296">
    <property type="entry name" value="Bac_luciferase"/>
    <property type="match status" value="1"/>
</dbReference>
<comment type="caution">
    <text evidence="5">The sequence shown here is derived from an EMBL/GenBank/DDBJ whole genome shotgun (WGS) entry which is preliminary data.</text>
</comment>
<dbReference type="EMBL" id="BOPA01000021">
    <property type="protein sequence ID" value="GIJ16527.1"/>
    <property type="molecule type" value="Genomic_DNA"/>
</dbReference>
<evidence type="ECO:0000259" key="4">
    <source>
        <dbReference type="Pfam" id="PF00296"/>
    </source>
</evidence>
<dbReference type="Gene3D" id="3.20.20.30">
    <property type="entry name" value="Luciferase-like domain"/>
    <property type="match status" value="1"/>
</dbReference>
<feature type="region of interest" description="Disordered" evidence="3">
    <location>
        <begin position="350"/>
        <end position="375"/>
    </location>
</feature>
<dbReference type="PANTHER" id="PTHR30137:SF8">
    <property type="entry name" value="BLR5498 PROTEIN"/>
    <property type="match status" value="1"/>
</dbReference>
<dbReference type="SUPFAM" id="SSF51679">
    <property type="entry name" value="Bacterial luciferase-like"/>
    <property type="match status" value="1"/>
</dbReference>
<dbReference type="Proteomes" id="UP000647860">
    <property type="component" value="Unassembled WGS sequence"/>
</dbReference>
<dbReference type="PANTHER" id="PTHR30137">
    <property type="entry name" value="LUCIFERASE-LIKE MONOOXYGENASE"/>
    <property type="match status" value="1"/>
</dbReference>
<evidence type="ECO:0000256" key="3">
    <source>
        <dbReference type="SAM" id="MobiDB-lite"/>
    </source>
</evidence>
<name>A0ABQ4IF28_9ACTN</name>
<evidence type="ECO:0000313" key="5">
    <source>
        <dbReference type="EMBL" id="GIJ16527.1"/>
    </source>
</evidence>
<evidence type="ECO:0000313" key="6">
    <source>
        <dbReference type="Proteomes" id="UP000647860"/>
    </source>
</evidence>
<dbReference type="RefSeq" id="WP_204291539.1">
    <property type="nucleotide sequence ID" value="NZ_BAAAGZ010000012.1"/>
</dbReference>
<feature type="domain" description="Luciferase-like" evidence="4">
    <location>
        <begin position="5"/>
        <end position="308"/>
    </location>
</feature>
<sequence length="375" mass="40096">MSFEIGLITFGELTADPATGRLPEPRQHLRSLVELARVADQGGLDVLGVGEHHRSDFVATAPPMVLAAMAEHTSRLRLTSAVTVLGSEDPVRVWEQFATLDLLSGGRAEIIAGRGSYTESFPLFGYDLADYAELFREKLDLLLRIRETNPLSWSGGRFRAPLQEADIAPRSLQDELPVWVGVGGTPASAAQTGARGLPMMLGVLLGTVDGHAGITELYRRAAEQAGHDPATLRVGVGVQGYVGSTSQEARRTMYPYFTAGFRDNNHKRGQGFVLTPEKFDAFTGPRGALVVGSAQEVIDKVAAYHEAYGISRLLLHIGFGGMPQGQLLASVERLATEVAPVLRRELTVPATTYPGTTGGHGTTVTPGSSAEPINN</sequence>
<dbReference type="InterPro" id="IPR050766">
    <property type="entry name" value="Bact_Lucif_Oxidored"/>
</dbReference>
<proteinExistence type="predicted"/>
<keyword evidence="2" id="KW-0503">Monooxygenase</keyword>
<organism evidence="5 6">
    <name type="scientific">Micromonospora gifhornensis</name>
    <dbReference type="NCBI Taxonomy" id="84594"/>
    <lineage>
        <taxon>Bacteria</taxon>
        <taxon>Bacillati</taxon>
        <taxon>Actinomycetota</taxon>
        <taxon>Actinomycetes</taxon>
        <taxon>Micromonosporales</taxon>
        <taxon>Micromonosporaceae</taxon>
        <taxon>Micromonospora</taxon>
    </lineage>
</organism>
<accession>A0ABQ4IF28</accession>
<dbReference type="InterPro" id="IPR036661">
    <property type="entry name" value="Luciferase-like_sf"/>
</dbReference>
<reference evidence="5 6" key="1">
    <citation type="submission" date="2021-01" db="EMBL/GenBank/DDBJ databases">
        <title>Whole genome shotgun sequence of Verrucosispora gifhornensis NBRC 16317.</title>
        <authorList>
            <person name="Komaki H."/>
            <person name="Tamura T."/>
        </authorList>
    </citation>
    <scope>NUCLEOTIDE SEQUENCE [LARGE SCALE GENOMIC DNA]</scope>
    <source>
        <strain evidence="5 6">NBRC 16317</strain>
    </source>
</reference>
<protein>
    <submittedName>
        <fullName evidence="5">Luciferase</fullName>
    </submittedName>
</protein>
<gene>
    <name evidence="5" type="ORF">Vgi01_32110</name>
</gene>